<dbReference type="GO" id="GO:0016887">
    <property type="term" value="F:ATP hydrolysis activity"/>
    <property type="evidence" value="ECO:0007669"/>
    <property type="project" value="InterPro"/>
</dbReference>
<dbReference type="HOGENOM" id="CLU_000604_1_23_14"/>
<dbReference type="Proteomes" id="UP000019267">
    <property type="component" value="Chromosome"/>
</dbReference>
<organism evidence="10 11">
    <name type="scientific">Spiroplasma culicicola AES-1</name>
    <dbReference type="NCBI Taxonomy" id="1276246"/>
    <lineage>
        <taxon>Bacteria</taxon>
        <taxon>Bacillati</taxon>
        <taxon>Mycoplasmatota</taxon>
        <taxon>Mollicutes</taxon>
        <taxon>Entomoplasmatales</taxon>
        <taxon>Spiroplasmataceae</taxon>
        <taxon>Spiroplasma</taxon>
    </lineage>
</organism>
<keyword evidence="11" id="KW-1185">Reference proteome</keyword>
<keyword evidence="7" id="KW-0472">Membrane</keyword>
<dbReference type="NCBIfam" id="NF043079">
    <property type="entry name" value="MMSYN1_0167"/>
    <property type="match status" value="1"/>
</dbReference>
<evidence type="ECO:0000256" key="5">
    <source>
        <dbReference type="ARBA" id="ARBA00022741"/>
    </source>
</evidence>
<dbReference type="GO" id="GO:0005886">
    <property type="term" value="C:plasma membrane"/>
    <property type="evidence" value="ECO:0007669"/>
    <property type="project" value="UniProtKB-SubCell"/>
</dbReference>
<evidence type="ECO:0000256" key="3">
    <source>
        <dbReference type="ARBA" id="ARBA00022448"/>
    </source>
</evidence>
<dbReference type="SUPFAM" id="SSF52540">
    <property type="entry name" value="P-loop containing nucleoside triphosphate hydrolases"/>
    <property type="match status" value="2"/>
</dbReference>
<dbReference type="eggNOG" id="COG0444">
    <property type="taxonomic scope" value="Bacteria"/>
</dbReference>
<dbReference type="PROSITE" id="PS50893">
    <property type="entry name" value="ABC_TRANSPORTER_2"/>
    <property type="match status" value="1"/>
</dbReference>
<evidence type="ECO:0000256" key="1">
    <source>
        <dbReference type="ARBA" id="ARBA00004202"/>
    </source>
</evidence>
<comment type="subcellular location">
    <subcellularLocation>
        <location evidence="1">Cell membrane</location>
        <topology evidence="1">Peripheral membrane protein</topology>
    </subcellularLocation>
</comment>
<evidence type="ECO:0000313" key="10">
    <source>
        <dbReference type="EMBL" id="AHI53118.1"/>
    </source>
</evidence>
<dbReference type="InterPro" id="IPR003593">
    <property type="entry name" value="AAA+_ATPase"/>
</dbReference>
<dbReference type="InterPro" id="IPR050388">
    <property type="entry name" value="ABC_Ni/Peptide_Import"/>
</dbReference>
<dbReference type="InterPro" id="IPR003439">
    <property type="entry name" value="ABC_transporter-like_ATP-bd"/>
</dbReference>
<dbReference type="PATRIC" id="fig|1276246.3.peg.775"/>
<evidence type="ECO:0000256" key="7">
    <source>
        <dbReference type="ARBA" id="ARBA00023136"/>
    </source>
</evidence>
<proteinExistence type="inferred from homology"/>
<dbReference type="CDD" id="cd03257">
    <property type="entry name" value="ABC_NikE_OppD_transporters"/>
    <property type="match status" value="1"/>
</dbReference>
<dbReference type="InterPro" id="IPR013563">
    <property type="entry name" value="Oligopep_ABC_C"/>
</dbReference>
<feature type="coiled-coil region" evidence="8">
    <location>
        <begin position="157"/>
        <end position="184"/>
    </location>
</feature>
<dbReference type="NCBIfam" id="TIGR01727">
    <property type="entry name" value="oligo_HPY"/>
    <property type="match status" value="1"/>
</dbReference>
<dbReference type="InterPro" id="IPR017871">
    <property type="entry name" value="ABC_transporter-like_CS"/>
</dbReference>
<dbReference type="KEGG" id="scq:SCULI_v1c07770"/>
<dbReference type="InterPro" id="IPR027417">
    <property type="entry name" value="P-loop_NTPase"/>
</dbReference>
<dbReference type="GO" id="GO:0015833">
    <property type="term" value="P:peptide transport"/>
    <property type="evidence" value="ECO:0007669"/>
    <property type="project" value="InterPro"/>
</dbReference>
<gene>
    <name evidence="10" type="primary">oppD</name>
    <name evidence="10" type="ORF">SCULI_v1c07770</name>
</gene>
<dbReference type="PROSITE" id="PS00211">
    <property type="entry name" value="ABC_TRANSPORTER_1"/>
    <property type="match status" value="1"/>
</dbReference>
<evidence type="ECO:0000256" key="8">
    <source>
        <dbReference type="SAM" id="Coils"/>
    </source>
</evidence>
<name>W6A7K2_9MOLU</name>
<dbReference type="PANTHER" id="PTHR43297:SF2">
    <property type="entry name" value="DIPEPTIDE TRANSPORT ATP-BINDING PROTEIN DPPD"/>
    <property type="match status" value="1"/>
</dbReference>
<evidence type="ECO:0000256" key="2">
    <source>
        <dbReference type="ARBA" id="ARBA00005417"/>
    </source>
</evidence>
<dbReference type="SMART" id="SM00382">
    <property type="entry name" value="AAA"/>
    <property type="match status" value="1"/>
</dbReference>
<feature type="domain" description="ABC transporter" evidence="9">
    <location>
        <begin position="10"/>
        <end position="501"/>
    </location>
</feature>
<dbReference type="Gene3D" id="3.40.50.300">
    <property type="entry name" value="P-loop containing nucleotide triphosphate hydrolases"/>
    <property type="match status" value="2"/>
</dbReference>
<sequence>MNKENRVLSVRDLEVKFQVRSNILTAIRKVSFDVYDGEILAIVGESGSGKSVVTKTFTGMLEANGWISQGSIVYRPTQEAIEDPKAYFKSAVDLVNLQKPLISDDVVKFVSKRNNKVVKKLLNKIKEYKTYNPITLDESEDKGITEGLYTETIAKNIATNEQKLQDAKNKLAIWKEKIEFAGNNRVFKKIALLENEIKELEFVRTIIDSKEVRNQAIANVFEEINLINQDTAKVRPLSMSERMKVKKIIKHVETFIETKVAFDEETKLMIKQYFKKRYTLTRFESELKDLVNEIIENNSINEEHFNNILLDWKKIEHSSLVNKLRAAKEIRQLRGKTIATIFQDPMTSLNPLLTVGFQISEVLRKQLGMSKKEAKAEAIELLRKVGIPNPEKRYNDIPGRYSGGMRQRVVIAIALACRPKVLICDEPTTALDVTIQAQILKLIKDLQKEYNFSVIFITHDLGVVASISDRIAVMYAGQVIEIGTSKDIFEDAKHPYTWALLSSLPQLGTKGTDLYSIAGTPPSLFNGIEGDAFAPRNDYALELDYIHEPPMFKVSETHYAKTWLLDKRAPKVKRPEQLNNLKQIIQDSAKKTTKE</sequence>
<evidence type="ECO:0000313" key="11">
    <source>
        <dbReference type="Proteomes" id="UP000019267"/>
    </source>
</evidence>
<evidence type="ECO:0000256" key="6">
    <source>
        <dbReference type="ARBA" id="ARBA00022840"/>
    </source>
</evidence>
<keyword evidence="5" id="KW-0547">Nucleotide-binding</keyword>
<keyword evidence="3" id="KW-0813">Transport</keyword>
<dbReference type="PANTHER" id="PTHR43297">
    <property type="entry name" value="OLIGOPEPTIDE TRANSPORT ATP-BINDING PROTEIN APPD"/>
    <property type="match status" value="1"/>
</dbReference>
<dbReference type="Pfam" id="PF08352">
    <property type="entry name" value="oligo_HPY"/>
    <property type="match status" value="1"/>
</dbReference>
<dbReference type="Pfam" id="PF00005">
    <property type="entry name" value="ABC_tran"/>
    <property type="match status" value="2"/>
</dbReference>
<keyword evidence="4" id="KW-1003">Cell membrane</keyword>
<comment type="similarity">
    <text evidence="2">Belongs to the ABC transporter superfamily.</text>
</comment>
<evidence type="ECO:0000256" key="4">
    <source>
        <dbReference type="ARBA" id="ARBA00022475"/>
    </source>
</evidence>
<dbReference type="AlphaFoldDB" id="W6A7K2"/>
<dbReference type="RefSeq" id="WP_025363347.1">
    <property type="nucleotide sequence ID" value="NZ_CP006681.1"/>
</dbReference>
<evidence type="ECO:0000259" key="9">
    <source>
        <dbReference type="PROSITE" id="PS50893"/>
    </source>
</evidence>
<keyword evidence="6 10" id="KW-0067">ATP-binding</keyword>
<dbReference type="EMBL" id="CP006681">
    <property type="protein sequence ID" value="AHI53118.1"/>
    <property type="molecule type" value="Genomic_DNA"/>
</dbReference>
<accession>W6A7K2</accession>
<keyword evidence="8" id="KW-0175">Coiled coil</keyword>
<dbReference type="STRING" id="1276246.SCULI_v1c07770"/>
<dbReference type="GO" id="GO:0005524">
    <property type="term" value="F:ATP binding"/>
    <property type="evidence" value="ECO:0007669"/>
    <property type="project" value="UniProtKB-KW"/>
</dbReference>
<dbReference type="OrthoDB" id="9779287at2"/>
<reference evidence="10 11" key="1">
    <citation type="journal article" date="2014" name="Genome Biol. Evol.">
        <title>Molecular evolution of the substrate utilization strategies and putative virulence factors in mosquito-associated Spiroplasma species.</title>
        <authorList>
            <person name="Chang T.H."/>
            <person name="Lo W.S."/>
            <person name="Ku C."/>
            <person name="Chen L.L."/>
            <person name="Kuo C.H."/>
        </authorList>
    </citation>
    <scope>NUCLEOTIDE SEQUENCE [LARGE SCALE GENOMIC DNA]</scope>
    <source>
        <strain evidence="10">AES-1</strain>
    </source>
</reference>
<protein>
    <submittedName>
        <fullName evidence="10">Oligopeptide ABC transporter ATP-binding protein</fullName>
    </submittedName>
</protein>